<name>A0A8S3GM00_9BILA</name>
<dbReference type="Pfam" id="PF02733">
    <property type="entry name" value="Dak1"/>
    <property type="match status" value="1"/>
</dbReference>
<gene>
    <name evidence="18" type="ORF">BYL167_LOCUS74911</name>
    <name evidence="19" type="ORF">GIL414_LOCUS86323</name>
</gene>
<evidence type="ECO:0000256" key="1">
    <source>
        <dbReference type="ARBA" id="ARBA00012107"/>
    </source>
</evidence>
<evidence type="ECO:0000256" key="7">
    <source>
        <dbReference type="ARBA" id="ARBA00022777"/>
    </source>
</evidence>
<comment type="function">
    <text evidence="11">Catalyzes both the phosphorylation of dihydroxyacetone and of glyceraldehyde, and the splitting of ribonucleoside diphosphate-X compounds among which FAD is the best substrate. Represses IFIH1-mediated cellular antiviral response.</text>
</comment>
<evidence type="ECO:0000259" key="16">
    <source>
        <dbReference type="PROSITE" id="PS51480"/>
    </source>
</evidence>
<dbReference type="AlphaFoldDB" id="A0A8S3GM00"/>
<feature type="domain" description="DhaK" evidence="17">
    <location>
        <begin position="1"/>
        <end position="56"/>
    </location>
</feature>
<dbReference type="PANTHER" id="PTHR28629:SF4">
    <property type="entry name" value="TRIOKINASE_FMN CYCLASE"/>
    <property type="match status" value="1"/>
</dbReference>
<evidence type="ECO:0000256" key="13">
    <source>
        <dbReference type="ARBA" id="ARBA00047974"/>
    </source>
</evidence>
<dbReference type="GO" id="GO:0019563">
    <property type="term" value="P:glycerol catabolic process"/>
    <property type="evidence" value="ECO:0007669"/>
    <property type="project" value="TreeGrafter"/>
</dbReference>
<evidence type="ECO:0000313" key="20">
    <source>
        <dbReference type="Proteomes" id="UP000681967"/>
    </source>
</evidence>
<dbReference type="SUPFAM" id="SSF82549">
    <property type="entry name" value="DAK1/DegV-like"/>
    <property type="match status" value="1"/>
</dbReference>
<feature type="domain" description="DhaL" evidence="16">
    <location>
        <begin position="101"/>
        <end position="150"/>
    </location>
</feature>
<evidence type="ECO:0000256" key="12">
    <source>
        <dbReference type="ARBA" id="ARBA00046681"/>
    </source>
</evidence>
<evidence type="ECO:0000256" key="14">
    <source>
        <dbReference type="ARBA" id="ARBA00048526"/>
    </source>
</evidence>
<dbReference type="InterPro" id="IPR050861">
    <property type="entry name" value="Dihydroxyacetone_Kinase"/>
</dbReference>
<sequence>IENLEQQHLHVKRVICGEMMTSFNMKGFSLTVLKLATDMSLTILNLLDAPTDAFAWPKAISPTQSASSIQAESDSLEFNEKFSSQIVISTSHISLNPSTAELVNQALQAIVKRLHNEVDELNRLDAVSGDADTGTAFMRAADAIASDLAN</sequence>
<dbReference type="GO" id="GO:0005829">
    <property type="term" value="C:cytosol"/>
    <property type="evidence" value="ECO:0007669"/>
    <property type="project" value="TreeGrafter"/>
</dbReference>
<dbReference type="EMBL" id="CAJOBJ010374301">
    <property type="protein sequence ID" value="CAF5224866.1"/>
    <property type="molecule type" value="Genomic_DNA"/>
</dbReference>
<accession>A0A8S3GM00</accession>
<comment type="caution">
    <text evidence="18">The sequence shown here is derived from an EMBL/GenBank/DDBJ whole genome shotgun (WGS) entry which is preliminary data.</text>
</comment>
<dbReference type="Gene3D" id="3.30.1180.20">
    <property type="entry name" value="Dihydroxyacetone kinase, domain 2"/>
    <property type="match status" value="1"/>
</dbReference>
<evidence type="ECO:0000256" key="2">
    <source>
        <dbReference type="ARBA" id="ARBA00012110"/>
    </source>
</evidence>
<organism evidence="18 20">
    <name type="scientific">Rotaria magnacalcarata</name>
    <dbReference type="NCBI Taxonomy" id="392030"/>
    <lineage>
        <taxon>Eukaryota</taxon>
        <taxon>Metazoa</taxon>
        <taxon>Spiralia</taxon>
        <taxon>Gnathifera</taxon>
        <taxon>Rotifera</taxon>
        <taxon>Eurotatoria</taxon>
        <taxon>Bdelloidea</taxon>
        <taxon>Philodinida</taxon>
        <taxon>Philodinidae</taxon>
        <taxon>Rotaria</taxon>
    </lineage>
</organism>
<dbReference type="Proteomes" id="UP000681720">
    <property type="component" value="Unassembled WGS sequence"/>
</dbReference>
<evidence type="ECO:0000256" key="5">
    <source>
        <dbReference type="ARBA" id="ARBA00022679"/>
    </source>
</evidence>
<dbReference type="PANTHER" id="PTHR28629">
    <property type="entry name" value="TRIOKINASE/FMN CYCLASE"/>
    <property type="match status" value="1"/>
</dbReference>
<comment type="catalytic activity">
    <reaction evidence="15">
        <text>dihydroxyacetone + ATP = dihydroxyacetone phosphate + ADP + H(+)</text>
        <dbReference type="Rhea" id="RHEA:15773"/>
        <dbReference type="ChEBI" id="CHEBI:15378"/>
        <dbReference type="ChEBI" id="CHEBI:16016"/>
        <dbReference type="ChEBI" id="CHEBI:30616"/>
        <dbReference type="ChEBI" id="CHEBI:57642"/>
        <dbReference type="ChEBI" id="CHEBI:456216"/>
        <dbReference type="EC" id="2.7.1.29"/>
    </reaction>
</comment>
<dbReference type="GO" id="GO:0005524">
    <property type="term" value="F:ATP binding"/>
    <property type="evidence" value="ECO:0007669"/>
    <property type="project" value="UniProtKB-KW"/>
</dbReference>
<reference evidence="18" key="1">
    <citation type="submission" date="2021-02" db="EMBL/GenBank/DDBJ databases">
        <authorList>
            <person name="Nowell W R."/>
        </authorList>
    </citation>
    <scope>NUCLEOTIDE SEQUENCE</scope>
</reference>
<keyword evidence="5" id="KW-0808">Transferase</keyword>
<evidence type="ECO:0000256" key="8">
    <source>
        <dbReference type="ARBA" id="ARBA00022840"/>
    </source>
</evidence>
<feature type="non-terminal residue" evidence="18">
    <location>
        <position position="150"/>
    </location>
</feature>
<evidence type="ECO:0000313" key="19">
    <source>
        <dbReference type="EMBL" id="CAF5224866.1"/>
    </source>
</evidence>
<evidence type="ECO:0000256" key="10">
    <source>
        <dbReference type="ARBA" id="ARBA00032426"/>
    </source>
</evidence>
<protein>
    <recommendedName>
        <fullName evidence="4">Triokinase/FMN cyclase</fullName>
        <ecNumber evidence="2">2.7.1.28</ecNumber>
        <ecNumber evidence="1">2.7.1.29</ecNumber>
        <ecNumber evidence="3">4.6.1.15</ecNumber>
    </recommendedName>
    <alternativeName>
        <fullName evidence="10">Bifunctional ATP-dependent dihydroxyacetone kinase/FAD-AMP lyase (cyclizing)</fullName>
    </alternativeName>
</protein>
<feature type="non-terminal residue" evidence="18">
    <location>
        <position position="1"/>
    </location>
</feature>
<keyword evidence="9" id="KW-0170">Cobalt</keyword>
<comment type="subunit">
    <text evidence="12">Homodimer. Interacts with IFIH1 (via the CARD domains), the interaction is inhibited by viral infection.</text>
</comment>
<dbReference type="GO" id="GO:0034012">
    <property type="term" value="F:FAD-AMP lyase (cyclizing) activity"/>
    <property type="evidence" value="ECO:0007669"/>
    <property type="project" value="UniProtKB-EC"/>
</dbReference>
<dbReference type="EC" id="4.6.1.15" evidence="3"/>
<comment type="catalytic activity">
    <reaction evidence="13">
        <text>D-glyceraldehyde + ATP = D-glyceraldehyde 3-phosphate + ADP + H(+)</text>
        <dbReference type="Rhea" id="RHEA:13941"/>
        <dbReference type="ChEBI" id="CHEBI:15378"/>
        <dbReference type="ChEBI" id="CHEBI:17378"/>
        <dbReference type="ChEBI" id="CHEBI:30616"/>
        <dbReference type="ChEBI" id="CHEBI:59776"/>
        <dbReference type="ChEBI" id="CHEBI:456216"/>
        <dbReference type="EC" id="2.7.1.28"/>
    </reaction>
</comment>
<evidence type="ECO:0000256" key="4">
    <source>
        <dbReference type="ARBA" id="ARBA00018932"/>
    </source>
</evidence>
<dbReference type="Proteomes" id="UP000681967">
    <property type="component" value="Unassembled WGS sequence"/>
</dbReference>
<dbReference type="EMBL" id="CAJOBH010267447">
    <property type="protein sequence ID" value="CAF5162123.1"/>
    <property type="molecule type" value="Genomic_DNA"/>
</dbReference>
<dbReference type="PROSITE" id="PS51481">
    <property type="entry name" value="DHAK"/>
    <property type="match status" value="1"/>
</dbReference>
<dbReference type="InterPro" id="IPR004006">
    <property type="entry name" value="DhaK_dom"/>
</dbReference>
<dbReference type="EC" id="2.7.1.29" evidence="1"/>
<dbReference type="GO" id="GO:0004371">
    <property type="term" value="F:glycerone kinase activity"/>
    <property type="evidence" value="ECO:0007669"/>
    <property type="project" value="UniProtKB-EC"/>
</dbReference>
<dbReference type="Gene3D" id="1.25.40.340">
    <property type="match status" value="1"/>
</dbReference>
<proteinExistence type="predicted"/>
<dbReference type="GO" id="GO:0050354">
    <property type="term" value="F:triokinase activity"/>
    <property type="evidence" value="ECO:0007669"/>
    <property type="project" value="UniProtKB-EC"/>
</dbReference>
<comment type="catalytic activity">
    <reaction evidence="14">
        <text>FAD = riboflavin cyclic-4',5'-phosphate + AMP + H(+)</text>
        <dbReference type="Rhea" id="RHEA:13729"/>
        <dbReference type="ChEBI" id="CHEBI:15378"/>
        <dbReference type="ChEBI" id="CHEBI:57692"/>
        <dbReference type="ChEBI" id="CHEBI:76202"/>
        <dbReference type="ChEBI" id="CHEBI:456215"/>
        <dbReference type="EC" id="4.6.1.15"/>
    </reaction>
</comment>
<keyword evidence="8" id="KW-0067">ATP-binding</keyword>
<dbReference type="PROSITE" id="PS51480">
    <property type="entry name" value="DHAL"/>
    <property type="match status" value="1"/>
</dbReference>
<evidence type="ECO:0000256" key="9">
    <source>
        <dbReference type="ARBA" id="ARBA00023285"/>
    </source>
</evidence>
<keyword evidence="6" id="KW-0547">Nucleotide-binding</keyword>
<evidence type="ECO:0000256" key="6">
    <source>
        <dbReference type="ARBA" id="ARBA00022741"/>
    </source>
</evidence>
<keyword evidence="7" id="KW-0418">Kinase</keyword>
<evidence type="ECO:0000256" key="3">
    <source>
        <dbReference type="ARBA" id="ARBA00012578"/>
    </source>
</evidence>
<evidence type="ECO:0000256" key="15">
    <source>
        <dbReference type="ARBA" id="ARBA00048898"/>
    </source>
</evidence>
<evidence type="ECO:0000259" key="17">
    <source>
        <dbReference type="PROSITE" id="PS51481"/>
    </source>
</evidence>
<evidence type="ECO:0000313" key="18">
    <source>
        <dbReference type="EMBL" id="CAF5162123.1"/>
    </source>
</evidence>
<dbReference type="EC" id="2.7.1.28" evidence="2"/>
<dbReference type="InterPro" id="IPR036117">
    <property type="entry name" value="DhaL_dom_sf"/>
</dbReference>
<dbReference type="InterPro" id="IPR004007">
    <property type="entry name" value="DhaL_dom"/>
</dbReference>
<dbReference type="SUPFAM" id="SSF101473">
    <property type="entry name" value="DhaL-like"/>
    <property type="match status" value="1"/>
</dbReference>
<evidence type="ECO:0000256" key="11">
    <source>
        <dbReference type="ARBA" id="ARBA00045490"/>
    </source>
</evidence>